<gene>
    <name evidence="1" type="ORF">DHA2_150205</name>
</gene>
<organism evidence="1 2">
    <name type="scientific">Giardia intestinalis</name>
    <name type="common">Giardia lamblia</name>
    <dbReference type="NCBI Taxonomy" id="5741"/>
    <lineage>
        <taxon>Eukaryota</taxon>
        <taxon>Metamonada</taxon>
        <taxon>Diplomonadida</taxon>
        <taxon>Hexamitidae</taxon>
        <taxon>Giardiinae</taxon>
        <taxon>Giardia</taxon>
    </lineage>
</organism>
<feature type="non-terminal residue" evidence="1">
    <location>
        <position position="1"/>
    </location>
</feature>
<evidence type="ECO:0000313" key="2">
    <source>
        <dbReference type="Proteomes" id="UP000018320"/>
    </source>
</evidence>
<comment type="caution">
    <text evidence="1">The sequence shown here is derived from an EMBL/GenBank/DDBJ whole genome shotgun (WGS) entry which is preliminary data.</text>
</comment>
<name>V6TJH3_GIAIN</name>
<proteinExistence type="predicted"/>
<dbReference type="VEuPathDB" id="GiardiaDB:GL50803_0027657"/>
<reference evidence="1 2" key="2">
    <citation type="journal article" date="2013" name="Genome Biol. Evol.">
        <title>Genome sequencing of Giardia lamblia genotypes A2 and B isolates (DH and GS) and comparative analysis with the genomes of genotypes A1 and E (WB and Pig).</title>
        <authorList>
            <person name="Adam R.D."/>
            <person name="Dahlstrom E.W."/>
            <person name="Martens C.A."/>
            <person name="Bruno D.P."/>
            <person name="Barbian K.D."/>
            <person name="Ricklefs S.M."/>
            <person name="Hernandez M.M."/>
            <person name="Narla N.P."/>
            <person name="Patel R.B."/>
            <person name="Porcella S.F."/>
            <person name="Nash T.E."/>
        </authorList>
    </citation>
    <scope>NUCLEOTIDE SEQUENCE [LARGE SCALE GENOMIC DNA]</scope>
    <source>
        <strain evidence="1 2">DH</strain>
    </source>
</reference>
<dbReference type="Proteomes" id="UP000018320">
    <property type="component" value="Unassembled WGS sequence"/>
</dbReference>
<accession>V6TJH3</accession>
<protein>
    <submittedName>
        <fullName evidence="1">Uncharacterized protein</fullName>
    </submittedName>
</protein>
<sequence length="155" mass="16179">VRLHLGVIVRVRGYRWSTPMRCVGGEAHPSAHGLRCTLVSGPSSSTRPRRRSPCAVCRLGDVWAGPSAPHSTLGGMIRSVEASSKASEAIRTGSPLGCLARQPASIYSRVSGTASCCGRRLAGGPGRHHSPVWAGSVRLCQPDTPGAPSLVEGFT</sequence>
<dbReference type="VEuPathDB" id="GiardiaDB:DHA2_150205"/>
<reference evidence="2" key="1">
    <citation type="submission" date="2012-02" db="EMBL/GenBank/DDBJ databases">
        <title>Genome sequencing of Giardia lamblia Genotypes A2 and B isolates (DH and GS) and comparative analysis with the genomes of Genotypes A1 and E (WB and Pig).</title>
        <authorList>
            <person name="Adam R."/>
            <person name="Dahlstrom E."/>
            <person name="Martens C."/>
            <person name="Bruno D."/>
            <person name="Barbian K."/>
            <person name="Porcella S.F."/>
            <person name="Nash T."/>
        </authorList>
    </citation>
    <scope>NUCLEOTIDE SEQUENCE</scope>
    <source>
        <strain evidence="2">DH</strain>
    </source>
</reference>
<dbReference type="AlphaFoldDB" id="V6TJH3"/>
<dbReference type="EMBL" id="AHGT01000008">
    <property type="protein sequence ID" value="ESU38916.1"/>
    <property type="molecule type" value="Genomic_DNA"/>
</dbReference>
<evidence type="ECO:0000313" key="1">
    <source>
        <dbReference type="EMBL" id="ESU38916.1"/>
    </source>
</evidence>